<evidence type="ECO:0000256" key="2">
    <source>
        <dbReference type="ARBA" id="ARBA00004496"/>
    </source>
</evidence>
<evidence type="ECO:0000256" key="10">
    <source>
        <dbReference type="ARBA" id="ARBA00023098"/>
    </source>
</evidence>
<dbReference type="InterPro" id="IPR029069">
    <property type="entry name" value="HotDog_dom_sf"/>
</dbReference>
<dbReference type="GO" id="GO:0016020">
    <property type="term" value="C:membrane"/>
    <property type="evidence" value="ECO:0007669"/>
    <property type="project" value="UniProtKB-SubCell"/>
</dbReference>
<evidence type="ECO:0000256" key="19">
    <source>
        <dbReference type="ARBA" id="ARBA00047588"/>
    </source>
</evidence>
<dbReference type="InterPro" id="IPR052365">
    <property type="entry name" value="THEM4/THEM5_acyl-CoA_thioest"/>
</dbReference>
<evidence type="ECO:0000256" key="11">
    <source>
        <dbReference type="ARBA" id="ARBA00023136"/>
    </source>
</evidence>
<evidence type="ECO:0000256" key="4">
    <source>
        <dbReference type="ARBA" id="ARBA00022475"/>
    </source>
</evidence>
<evidence type="ECO:0000256" key="3">
    <source>
        <dbReference type="ARBA" id="ARBA00004632"/>
    </source>
</evidence>
<evidence type="ECO:0000256" key="6">
    <source>
        <dbReference type="ARBA" id="ARBA00022703"/>
    </source>
</evidence>
<evidence type="ECO:0000256" key="23">
    <source>
        <dbReference type="ARBA" id="ARBA00048180"/>
    </source>
</evidence>
<evidence type="ECO:0000256" key="15">
    <source>
        <dbReference type="ARBA" id="ARBA00038456"/>
    </source>
</evidence>
<comment type="catalytic activity">
    <reaction evidence="13">
        <text>(5Z,8Z,11Z,14Z)-eicosatetraenoyl-CoA + H2O = (5Z,8Z,11Z,14Z)-eicosatetraenoate + CoA + H(+)</text>
        <dbReference type="Rhea" id="RHEA:40151"/>
        <dbReference type="ChEBI" id="CHEBI:15377"/>
        <dbReference type="ChEBI" id="CHEBI:15378"/>
        <dbReference type="ChEBI" id="CHEBI:32395"/>
        <dbReference type="ChEBI" id="CHEBI:57287"/>
        <dbReference type="ChEBI" id="CHEBI:57368"/>
    </reaction>
    <physiologicalReaction direction="left-to-right" evidence="13">
        <dbReference type="Rhea" id="RHEA:40152"/>
    </physiologicalReaction>
</comment>
<evidence type="ECO:0000256" key="20">
    <source>
        <dbReference type="ARBA" id="ARBA00047734"/>
    </source>
</evidence>
<dbReference type="OrthoDB" id="9792301at2"/>
<comment type="similarity">
    <text evidence="15">Belongs to the THEM4/THEM5 thioesterase family.</text>
</comment>
<comment type="caution">
    <text evidence="25">The sequence shown here is derived from an EMBL/GenBank/DDBJ whole genome shotgun (WGS) entry which is preliminary data.</text>
</comment>
<dbReference type="EC" id="3.1.2.2" evidence="16"/>
<gene>
    <name evidence="25" type="ORF">EO244_12380</name>
</gene>
<comment type="catalytic activity">
    <reaction evidence="20">
        <text>hexadecanoyl-CoA + H2O = hexadecanoate + CoA + H(+)</text>
        <dbReference type="Rhea" id="RHEA:16645"/>
        <dbReference type="ChEBI" id="CHEBI:7896"/>
        <dbReference type="ChEBI" id="CHEBI:15377"/>
        <dbReference type="ChEBI" id="CHEBI:15378"/>
        <dbReference type="ChEBI" id="CHEBI:57287"/>
        <dbReference type="ChEBI" id="CHEBI:57379"/>
        <dbReference type="EC" id="3.1.2.2"/>
    </reaction>
    <physiologicalReaction direction="left-to-right" evidence="20">
        <dbReference type="Rhea" id="RHEA:16646"/>
    </physiologicalReaction>
</comment>
<dbReference type="Pfam" id="PF03061">
    <property type="entry name" value="4HBT"/>
    <property type="match status" value="1"/>
</dbReference>
<keyword evidence="6" id="KW-0053">Apoptosis</keyword>
<dbReference type="AlphaFoldDB" id="A0A4Q1JKS6"/>
<accession>A0A4Q1JKS6</accession>
<evidence type="ECO:0000256" key="5">
    <source>
        <dbReference type="ARBA" id="ARBA00022490"/>
    </source>
</evidence>
<keyword evidence="10" id="KW-0443">Lipid metabolism</keyword>
<comment type="catalytic activity">
    <reaction evidence="22">
        <text>dodecanoyl-CoA + H2O = dodecanoate + CoA + H(+)</text>
        <dbReference type="Rhea" id="RHEA:30135"/>
        <dbReference type="ChEBI" id="CHEBI:15377"/>
        <dbReference type="ChEBI" id="CHEBI:15378"/>
        <dbReference type="ChEBI" id="CHEBI:18262"/>
        <dbReference type="ChEBI" id="CHEBI:57287"/>
        <dbReference type="ChEBI" id="CHEBI:57375"/>
    </reaction>
    <physiologicalReaction direction="left-to-right" evidence="22">
        <dbReference type="Rhea" id="RHEA:30136"/>
    </physiologicalReaction>
</comment>
<comment type="catalytic activity">
    <reaction evidence="23">
        <text>tetradecanoyl-CoA + H2O = tetradecanoate + CoA + H(+)</text>
        <dbReference type="Rhea" id="RHEA:40119"/>
        <dbReference type="ChEBI" id="CHEBI:15377"/>
        <dbReference type="ChEBI" id="CHEBI:15378"/>
        <dbReference type="ChEBI" id="CHEBI:30807"/>
        <dbReference type="ChEBI" id="CHEBI:57287"/>
        <dbReference type="ChEBI" id="CHEBI:57385"/>
    </reaction>
    <physiologicalReaction direction="left-to-right" evidence="23">
        <dbReference type="Rhea" id="RHEA:40120"/>
    </physiologicalReaction>
</comment>
<reference evidence="25 26" key="1">
    <citation type="submission" date="2019-01" db="EMBL/GenBank/DDBJ databases">
        <title>Ancylomarina salipaludis sp. nov., isolated from a salt marsh.</title>
        <authorList>
            <person name="Yoon J.-H."/>
        </authorList>
    </citation>
    <scope>NUCLEOTIDE SEQUENCE [LARGE SCALE GENOMIC DNA]</scope>
    <source>
        <strain evidence="25 26">SHSM-M15</strain>
    </source>
</reference>
<keyword evidence="9" id="KW-0809">Transit peptide</keyword>
<evidence type="ECO:0000256" key="22">
    <source>
        <dbReference type="ARBA" id="ARBA00048074"/>
    </source>
</evidence>
<evidence type="ECO:0000313" key="26">
    <source>
        <dbReference type="Proteomes" id="UP000289703"/>
    </source>
</evidence>
<dbReference type="GO" id="GO:0005737">
    <property type="term" value="C:cytoplasm"/>
    <property type="evidence" value="ECO:0007669"/>
    <property type="project" value="UniProtKB-SubCell"/>
</dbReference>
<evidence type="ECO:0000256" key="18">
    <source>
        <dbReference type="ARBA" id="ARBA00043210"/>
    </source>
</evidence>
<keyword evidence="5" id="KW-0963">Cytoplasm</keyword>
<evidence type="ECO:0000256" key="16">
    <source>
        <dbReference type="ARBA" id="ARBA00038848"/>
    </source>
</evidence>
<organism evidence="25 26">
    <name type="scientific">Ancylomarina salipaludis</name>
    <dbReference type="NCBI Taxonomy" id="2501299"/>
    <lineage>
        <taxon>Bacteria</taxon>
        <taxon>Pseudomonadati</taxon>
        <taxon>Bacteroidota</taxon>
        <taxon>Bacteroidia</taxon>
        <taxon>Marinilabiliales</taxon>
        <taxon>Marinifilaceae</taxon>
        <taxon>Ancylomarina</taxon>
    </lineage>
</organism>
<name>A0A4Q1JKS6_9BACT</name>
<proteinExistence type="inferred from homology"/>
<evidence type="ECO:0000256" key="7">
    <source>
        <dbReference type="ARBA" id="ARBA00022801"/>
    </source>
</evidence>
<evidence type="ECO:0000256" key="13">
    <source>
        <dbReference type="ARBA" id="ARBA00035852"/>
    </source>
</evidence>
<keyword evidence="4" id="KW-1003">Cell membrane</keyword>
<feature type="domain" description="Thioesterase" evidence="24">
    <location>
        <begin position="53"/>
        <end position="136"/>
    </location>
</feature>
<dbReference type="InterPro" id="IPR006683">
    <property type="entry name" value="Thioestr_dom"/>
</dbReference>
<dbReference type="GO" id="GO:0006631">
    <property type="term" value="P:fatty acid metabolic process"/>
    <property type="evidence" value="ECO:0007669"/>
    <property type="project" value="UniProtKB-KW"/>
</dbReference>
<evidence type="ECO:0000313" key="25">
    <source>
        <dbReference type="EMBL" id="RXQ91537.1"/>
    </source>
</evidence>
<dbReference type="Gene3D" id="3.10.129.10">
    <property type="entry name" value="Hotdog Thioesterase"/>
    <property type="match status" value="1"/>
</dbReference>
<keyword evidence="8" id="KW-0276">Fatty acid metabolism</keyword>
<dbReference type="PANTHER" id="PTHR12418:SF19">
    <property type="entry name" value="ACYL-COENZYME A THIOESTERASE THEM4"/>
    <property type="match status" value="1"/>
</dbReference>
<dbReference type="SUPFAM" id="SSF54637">
    <property type="entry name" value="Thioesterase/thiol ester dehydrase-isomerase"/>
    <property type="match status" value="1"/>
</dbReference>
<dbReference type="CDD" id="cd03443">
    <property type="entry name" value="PaaI_thioesterase"/>
    <property type="match status" value="1"/>
</dbReference>
<comment type="catalytic activity">
    <reaction evidence="21">
        <text>decanoyl-CoA + H2O = decanoate + CoA + H(+)</text>
        <dbReference type="Rhea" id="RHEA:40059"/>
        <dbReference type="ChEBI" id="CHEBI:15377"/>
        <dbReference type="ChEBI" id="CHEBI:15378"/>
        <dbReference type="ChEBI" id="CHEBI:27689"/>
        <dbReference type="ChEBI" id="CHEBI:57287"/>
        <dbReference type="ChEBI" id="CHEBI:61430"/>
    </reaction>
    <physiologicalReaction direction="left-to-right" evidence="21">
        <dbReference type="Rhea" id="RHEA:40060"/>
    </physiologicalReaction>
</comment>
<evidence type="ECO:0000256" key="12">
    <source>
        <dbReference type="ARBA" id="ARBA00023273"/>
    </source>
</evidence>
<evidence type="ECO:0000256" key="21">
    <source>
        <dbReference type="ARBA" id="ARBA00047969"/>
    </source>
</evidence>
<evidence type="ECO:0000256" key="14">
    <source>
        <dbReference type="ARBA" id="ARBA00037002"/>
    </source>
</evidence>
<dbReference type="EMBL" id="SAXA01000011">
    <property type="protein sequence ID" value="RXQ91537.1"/>
    <property type="molecule type" value="Genomic_DNA"/>
</dbReference>
<evidence type="ECO:0000256" key="17">
    <source>
        <dbReference type="ARBA" id="ARBA00040123"/>
    </source>
</evidence>
<sequence length="154" mass="16663">MMKGIQDYYPDHFGQCYGCGRLNEHGYQLKTAWDGEETLTRFTPSAYHTAIPGSVYGGLLASLIDCHGTGSAALALAKEKGIQLEGFNAPRCVTGSLQVSYKKPTPIDSTLEIRGIIKEVKGKKVVVEIRLLSKGEVCVTGEVIAIQVPDDFGK</sequence>
<comment type="catalytic activity">
    <reaction evidence="19">
        <text>octanoyl-CoA + H2O = octanoate + CoA + H(+)</text>
        <dbReference type="Rhea" id="RHEA:30143"/>
        <dbReference type="ChEBI" id="CHEBI:15377"/>
        <dbReference type="ChEBI" id="CHEBI:15378"/>
        <dbReference type="ChEBI" id="CHEBI:25646"/>
        <dbReference type="ChEBI" id="CHEBI:57287"/>
        <dbReference type="ChEBI" id="CHEBI:57386"/>
    </reaction>
    <physiologicalReaction direction="left-to-right" evidence="19">
        <dbReference type="Rhea" id="RHEA:30144"/>
    </physiologicalReaction>
</comment>
<comment type="subcellular location">
    <subcellularLocation>
        <location evidence="3">Cell projection</location>
        <location evidence="3">Ruffle membrane</location>
    </subcellularLocation>
    <subcellularLocation>
        <location evidence="2">Cytoplasm</location>
    </subcellularLocation>
    <subcellularLocation>
        <location evidence="1">Membrane</location>
        <topology evidence="1">Peripheral membrane protein</topology>
    </subcellularLocation>
</comment>
<evidence type="ECO:0000256" key="1">
    <source>
        <dbReference type="ARBA" id="ARBA00004170"/>
    </source>
</evidence>
<keyword evidence="11" id="KW-0472">Membrane</keyword>
<comment type="catalytic activity">
    <reaction evidence="14">
        <text>(9Z)-octadecenoyl-CoA + H2O = (9Z)-octadecenoate + CoA + H(+)</text>
        <dbReference type="Rhea" id="RHEA:40139"/>
        <dbReference type="ChEBI" id="CHEBI:15377"/>
        <dbReference type="ChEBI" id="CHEBI:15378"/>
        <dbReference type="ChEBI" id="CHEBI:30823"/>
        <dbReference type="ChEBI" id="CHEBI:57287"/>
        <dbReference type="ChEBI" id="CHEBI:57387"/>
    </reaction>
    <physiologicalReaction direction="left-to-right" evidence="14">
        <dbReference type="Rhea" id="RHEA:40140"/>
    </physiologicalReaction>
</comment>
<evidence type="ECO:0000256" key="8">
    <source>
        <dbReference type="ARBA" id="ARBA00022832"/>
    </source>
</evidence>
<protein>
    <recommendedName>
        <fullName evidence="17">Acyl-coenzyme A thioesterase THEM4</fullName>
        <ecNumber evidence="16">3.1.2.2</ecNumber>
    </recommendedName>
    <alternativeName>
        <fullName evidence="18">Thioesterase superfamily member 4</fullName>
    </alternativeName>
</protein>
<keyword evidence="26" id="KW-1185">Reference proteome</keyword>
<dbReference type="GO" id="GO:0016790">
    <property type="term" value="F:thiolester hydrolase activity"/>
    <property type="evidence" value="ECO:0007669"/>
    <property type="project" value="UniProtKB-ARBA"/>
</dbReference>
<evidence type="ECO:0000259" key="24">
    <source>
        <dbReference type="Pfam" id="PF03061"/>
    </source>
</evidence>
<keyword evidence="12" id="KW-0966">Cell projection</keyword>
<dbReference type="Proteomes" id="UP000289703">
    <property type="component" value="Unassembled WGS sequence"/>
</dbReference>
<keyword evidence="7" id="KW-0378">Hydrolase</keyword>
<dbReference type="PANTHER" id="PTHR12418">
    <property type="entry name" value="ACYL-COENZYME A THIOESTERASE THEM4"/>
    <property type="match status" value="1"/>
</dbReference>
<evidence type="ECO:0000256" key="9">
    <source>
        <dbReference type="ARBA" id="ARBA00022946"/>
    </source>
</evidence>